<dbReference type="STRING" id="1188229.GlitD10_0201"/>
<dbReference type="InterPro" id="IPR009045">
    <property type="entry name" value="Zn_M74/Hedgehog-like"/>
</dbReference>
<evidence type="ECO:0000256" key="5">
    <source>
        <dbReference type="ARBA" id="ARBA00022833"/>
    </source>
</evidence>
<dbReference type="OrthoDB" id="9801430at2"/>
<feature type="binding site" evidence="9">
    <location>
        <position position="139"/>
    </location>
    <ligand>
        <name>Zn(2+)</name>
        <dbReference type="ChEBI" id="CHEBI:29105"/>
        <note>catalytic</note>
    </ligand>
</feature>
<accession>A0A1J0A9A2</accession>
<dbReference type="EC" id="3.4.13.22" evidence="9 10"/>
<dbReference type="CDD" id="cd14843">
    <property type="entry name" value="D-Ala-D-Ala_dipeptidase_like"/>
    <property type="match status" value="1"/>
</dbReference>
<evidence type="ECO:0000256" key="4">
    <source>
        <dbReference type="ARBA" id="ARBA00022801"/>
    </source>
</evidence>
<proteinExistence type="inferred from homology"/>
<keyword evidence="6 9" id="KW-0224">Dipeptidase</keyword>
<sequence>MGIPGLKPYRYHPIQEWGEPLVPIPGDQFTLTLPHPYAKLGAPYGNYSPFSLRQSVLIKLLQAQDYLQQIKPGWRLNIFDGYRPNTVQVFMVEYTYQELLKIQPEIAPTDLLAQVYQIWAVPSDEPATPPPHSTGAAVDLTLIDEYGQAVDMGSPIDECSPRSLPDYYPRESPYAIHRNLLHQTMIHAGFVRHPEEWWHFSWGDQLWAWVTGAPNAHYGRVEEN</sequence>
<dbReference type="SUPFAM" id="SSF55166">
    <property type="entry name" value="Hedgehog/DD-peptidase"/>
    <property type="match status" value="1"/>
</dbReference>
<name>A0A1J0A9A2_9CYAN</name>
<dbReference type="PANTHER" id="PTHR43126:SF2">
    <property type="entry name" value="D-ALANYL-D-ALANINE DIPEPTIDASE"/>
    <property type="match status" value="1"/>
</dbReference>
<dbReference type="GO" id="GO:0071555">
    <property type="term" value="P:cell wall organization"/>
    <property type="evidence" value="ECO:0007669"/>
    <property type="project" value="UniProtKB-KW"/>
</dbReference>
<evidence type="ECO:0000256" key="10">
    <source>
        <dbReference type="PIRNR" id="PIRNR026671"/>
    </source>
</evidence>
<keyword evidence="8 10" id="KW-0961">Cell wall biogenesis/degradation</keyword>
<keyword evidence="3 9" id="KW-0479">Metal-binding</keyword>
<evidence type="ECO:0000313" key="12">
    <source>
        <dbReference type="Proteomes" id="UP000180235"/>
    </source>
</evidence>
<dbReference type="GO" id="GO:0160237">
    <property type="term" value="F:D-Ala-D-Ala dipeptidase activity"/>
    <property type="evidence" value="ECO:0007669"/>
    <property type="project" value="UniProtKB-EC"/>
</dbReference>
<dbReference type="GO" id="GO:0008237">
    <property type="term" value="F:metallopeptidase activity"/>
    <property type="evidence" value="ECO:0007669"/>
    <property type="project" value="UniProtKB-KW"/>
</dbReference>
<dbReference type="InterPro" id="IPR000755">
    <property type="entry name" value="A_A_dipeptidase"/>
</dbReference>
<feature type="binding site" evidence="9">
    <location>
        <position position="199"/>
    </location>
    <ligand>
        <name>Zn(2+)</name>
        <dbReference type="ChEBI" id="CHEBI:29105"/>
        <note>catalytic</note>
    </ligand>
</feature>
<organism evidence="11 12">
    <name type="scientific">Gloeomargarita lithophora Alchichica-D10</name>
    <dbReference type="NCBI Taxonomy" id="1188229"/>
    <lineage>
        <taxon>Bacteria</taxon>
        <taxon>Bacillati</taxon>
        <taxon>Cyanobacteriota</taxon>
        <taxon>Cyanophyceae</taxon>
        <taxon>Gloeomargaritales</taxon>
        <taxon>Gloeomargaritaceae</taxon>
        <taxon>Gloeomargarita</taxon>
    </lineage>
</organism>
<dbReference type="KEGG" id="glt:GlitD10_0201"/>
<dbReference type="Gene3D" id="3.30.1380.10">
    <property type="match status" value="1"/>
</dbReference>
<keyword evidence="5 9" id="KW-0862">Zinc</keyword>
<feature type="active site" description="Proton donor/acceptor" evidence="9">
    <location>
        <position position="196"/>
    </location>
</feature>
<dbReference type="GO" id="GO:0008270">
    <property type="term" value="F:zinc ion binding"/>
    <property type="evidence" value="ECO:0007669"/>
    <property type="project" value="UniProtKB-UniRule"/>
</dbReference>
<keyword evidence="12" id="KW-1185">Reference proteome</keyword>
<dbReference type="AlphaFoldDB" id="A0A1J0A9A2"/>
<dbReference type="PIRSF" id="PIRSF026671">
    <property type="entry name" value="AA_dipeptidase"/>
    <property type="match status" value="1"/>
</dbReference>
<keyword evidence="4 9" id="KW-0378">Hydrolase</keyword>
<comment type="function">
    <text evidence="9 10">Catalyzes hydrolysis of the D-alanyl-D-alanine dipeptide.</text>
</comment>
<reference evidence="11 12" key="1">
    <citation type="submission" date="2016-10" db="EMBL/GenBank/DDBJ databases">
        <title>Description of Gloeomargarita lithophora gen. nov., sp. nov., a thylakoid-bearing basal-branching cyanobacterium with intracellular carbonates, and proposal for Gloeomargaritales ord. nov.</title>
        <authorList>
            <person name="Moreira D."/>
            <person name="Tavera R."/>
            <person name="Benzerara K."/>
            <person name="Skouri-Panet F."/>
            <person name="Couradeau E."/>
            <person name="Gerard E."/>
            <person name="Loussert C."/>
            <person name="Novelo E."/>
            <person name="Zivanovic Y."/>
            <person name="Lopez-Garcia P."/>
        </authorList>
    </citation>
    <scope>NUCLEOTIDE SEQUENCE [LARGE SCALE GENOMIC DNA]</scope>
    <source>
        <strain evidence="11 12">D10</strain>
    </source>
</reference>
<dbReference type="Pfam" id="PF01427">
    <property type="entry name" value="Peptidase_M15"/>
    <property type="match status" value="1"/>
</dbReference>
<dbReference type="GO" id="GO:0006508">
    <property type="term" value="P:proteolysis"/>
    <property type="evidence" value="ECO:0007669"/>
    <property type="project" value="UniProtKB-KW"/>
</dbReference>
<dbReference type="RefSeq" id="WP_071453231.1">
    <property type="nucleotide sequence ID" value="NZ_CP017675.1"/>
</dbReference>
<evidence type="ECO:0000256" key="3">
    <source>
        <dbReference type="ARBA" id="ARBA00022723"/>
    </source>
</evidence>
<protein>
    <recommendedName>
        <fullName evidence="9 10">D-alanyl-D-alanine dipeptidase</fullName>
        <shortName evidence="9 10">D-Ala-D-Ala dipeptidase</shortName>
        <ecNumber evidence="9 10">3.4.13.22</ecNumber>
    </recommendedName>
</protein>
<comment type="similarity">
    <text evidence="9 10">Belongs to the peptidase M15D family.</text>
</comment>
<dbReference type="HAMAP" id="MF_01924">
    <property type="entry name" value="A_A_dipeptidase"/>
    <property type="match status" value="1"/>
</dbReference>
<evidence type="ECO:0000256" key="2">
    <source>
        <dbReference type="ARBA" id="ARBA00022670"/>
    </source>
</evidence>
<evidence type="ECO:0000256" key="9">
    <source>
        <dbReference type="HAMAP-Rule" id="MF_01924"/>
    </source>
</evidence>
<evidence type="ECO:0000256" key="7">
    <source>
        <dbReference type="ARBA" id="ARBA00023049"/>
    </source>
</evidence>
<evidence type="ECO:0000256" key="1">
    <source>
        <dbReference type="ARBA" id="ARBA00001362"/>
    </source>
</evidence>
<comment type="cofactor">
    <cofactor evidence="9">
        <name>Zn(2+)</name>
        <dbReference type="ChEBI" id="CHEBI:29105"/>
    </cofactor>
    <text evidence="9">Binds 1 zinc ion per subunit.</text>
</comment>
<feature type="site" description="Transition state stabilizer" evidence="9">
    <location>
        <position position="83"/>
    </location>
</feature>
<dbReference type="Proteomes" id="UP000180235">
    <property type="component" value="Chromosome"/>
</dbReference>
<feature type="binding site" evidence="9">
    <location>
        <position position="132"/>
    </location>
    <ligand>
        <name>Zn(2+)</name>
        <dbReference type="ChEBI" id="CHEBI:29105"/>
        <note>catalytic</note>
    </ligand>
</feature>
<evidence type="ECO:0000256" key="6">
    <source>
        <dbReference type="ARBA" id="ARBA00022997"/>
    </source>
</evidence>
<evidence type="ECO:0000313" key="11">
    <source>
        <dbReference type="EMBL" id="APB32502.1"/>
    </source>
</evidence>
<keyword evidence="7 9" id="KW-0482">Metalloprotease</keyword>
<evidence type="ECO:0000256" key="8">
    <source>
        <dbReference type="ARBA" id="ARBA00023316"/>
    </source>
</evidence>
<dbReference type="EMBL" id="CP017675">
    <property type="protein sequence ID" value="APB32502.1"/>
    <property type="molecule type" value="Genomic_DNA"/>
</dbReference>
<comment type="catalytic activity">
    <reaction evidence="1 9 10">
        <text>D-alanyl-D-alanine + H2O = 2 D-alanine</text>
        <dbReference type="Rhea" id="RHEA:20661"/>
        <dbReference type="ChEBI" id="CHEBI:15377"/>
        <dbReference type="ChEBI" id="CHEBI:57416"/>
        <dbReference type="ChEBI" id="CHEBI:57822"/>
        <dbReference type="EC" id="3.4.13.22"/>
    </reaction>
</comment>
<dbReference type="PANTHER" id="PTHR43126">
    <property type="entry name" value="D-ALANYL-D-ALANINE DIPEPTIDASE"/>
    <property type="match status" value="1"/>
</dbReference>
<keyword evidence="2 9" id="KW-0645">Protease</keyword>
<gene>
    <name evidence="11" type="primary">vanX</name>
    <name evidence="11" type="ORF">GlitD10_0201</name>
</gene>